<sequence>MKTLVLVMIFLLVYQNGLCQEKQLIIVNSVSNKEIAIKENRRIKVITKTGEKFAGRFAVLNQNSIVVDWVIISLNEIDIIRKHPLLHTVMMNINFLHIGSITFFIALAIGNVPFVFIGAAALTGGIYGVVKSPNILKGYKTLKDWTYSIEPIKSP</sequence>
<keyword evidence="1" id="KW-0472">Membrane</keyword>
<dbReference type="RefSeq" id="WP_155600618.1">
    <property type="nucleotide sequence ID" value="NZ_RCNR01000036.1"/>
</dbReference>
<dbReference type="OrthoDB" id="1447510at2"/>
<dbReference type="AlphaFoldDB" id="A0A7X3D2I4"/>
<organism evidence="2 3">
    <name type="scientific">Zobellia amurskyensis</name>
    <dbReference type="NCBI Taxonomy" id="248905"/>
    <lineage>
        <taxon>Bacteria</taxon>
        <taxon>Pseudomonadati</taxon>
        <taxon>Bacteroidota</taxon>
        <taxon>Flavobacteriia</taxon>
        <taxon>Flavobacteriales</taxon>
        <taxon>Flavobacteriaceae</taxon>
        <taxon>Zobellia</taxon>
    </lineage>
</organism>
<feature type="transmembrane region" description="Helical" evidence="1">
    <location>
        <begin position="101"/>
        <end position="130"/>
    </location>
</feature>
<evidence type="ECO:0000256" key="1">
    <source>
        <dbReference type="SAM" id="Phobius"/>
    </source>
</evidence>
<evidence type="ECO:0000313" key="2">
    <source>
        <dbReference type="EMBL" id="MUH37279.1"/>
    </source>
</evidence>
<comment type="caution">
    <text evidence="2">The sequence shown here is derived from an EMBL/GenBank/DDBJ whole genome shotgun (WGS) entry which is preliminary data.</text>
</comment>
<evidence type="ECO:0000313" key="3">
    <source>
        <dbReference type="Proteomes" id="UP000540519"/>
    </source>
</evidence>
<reference evidence="2 3" key="1">
    <citation type="journal article" date="2019" name="Mar. Drugs">
        <title>Comparative Genomics and CAZyme Genome Repertoires of Marine Zobellia amurskyensis KMM 3526(T) and Zobellia laminariae KMM 3676(T).</title>
        <authorList>
            <person name="Chernysheva N."/>
            <person name="Bystritskaya E."/>
            <person name="Stenkova A."/>
            <person name="Golovkin I."/>
            <person name="Nedashkovskaya O."/>
            <person name="Isaeva M."/>
        </authorList>
    </citation>
    <scope>NUCLEOTIDE SEQUENCE [LARGE SCALE GENOMIC DNA]</scope>
    <source>
        <strain evidence="2 3">KMM 3526</strain>
    </source>
</reference>
<protein>
    <submittedName>
        <fullName evidence="2">Uncharacterized protein</fullName>
    </submittedName>
</protein>
<keyword evidence="1" id="KW-1133">Transmembrane helix</keyword>
<dbReference type="Proteomes" id="UP000540519">
    <property type="component" value="Unassembled WGS sequence"/>
</dbReference>
<keyword evidence="3" id="KW-1185">Reference proteome</keyword>
<proteinExistence type="predicted"/>
<dbReference type="EMBL" id="RCNR01000036">
    <property type="protein sequence ID" value="MUH37279.1"/>
    <property type="molecule type" value="Genomic_DNA"/>
</dbReference>
<gene>
    <name evidence="2" type="ORF">D9O36_15620</name>
</gene>
<accession>A0A7X3D2I4</accession>
<name>A0A7X3D2I4_9FLAO</name>
<keyword evidence="1" id="KW-0812">Transmembrane</keyword>